<dbReference type="InterPro" id="IPR043519">
    <property type="entry name" value="NT_sf"/>
</dbReference>
<dbReference type="GO" id="GO:0015969">
    <property type="term" value="P:guanosine tetraphosphate metabolic process"/>
    <property type="evidence" value="ECO:0007669"/>
    <property type="project" value="InterPro"/>
</dbReference>
<dbReference type="Gene3D" id="3.30.460.10">
    <property type="entry name" value="Beta Polymerase, domain 2"/>
    <property type="match status" value="1"/>
</dbReference>
<dbReference type="FunFam" id="3.10.20.30:FF:000002">
    <property type="entry name" value="GTP pyrophosphokinase (RelA/SpoT)"/>
    <property type="match status" value="1"/>
</dbReference>
<accession>A0A7S3BPL8</accession>
<dbReference type="SUPFAM" id="SSF81301">
    <property type="entry name" value="Nucleotidyltransferase"/>
    <property type="match status" value="1"/>
</dbReference>
<evidence type="ECO:0000256" key="1">
    <source>
        <dbReference type="ARBA" id="ARBA00007476"/>
    </source>
</evidence>
<dbReference type="PROSITE" id="PS51880">
    <property type="entry name" value="TGS"/>
    <property type="match status" value="1"/>
</dbReference>
<evidence type="ECO:0000313" key="8">
    <source>
        <dbReference type="EMBL" id="CAE0140558.1"/>
    </source>
</evidence>
<evidence type="ECO:0000256" key="4">
    <source>
        <dbReference type="ARBA" id="ARBA00082153"/>
    </source>
</evidence>
<organism evidence="8">
    <name type="scientific">Prasinoderma singulare</name>
    <dbReference type="NCBI Taxonomy" id="676789"/>
    <lineage>
        <taxon>Eukaryota</taxon>
        <taxon>Viridiplantae</taxon>
        <taxon>Prasinodermophyta</taxon>
        <taxon>Prasinodermophyceae</taxon>
        <taxon>Prasinodermales</taxon>
        <taxon>Prasinodermaceae</taxon>
        <taxon>Prasinoderma</taxon>
    </lineage>
</organism>
<dbReference type="Pfam" id="PF04607">
    <property type="entry name" value="RelA_SpoT"/>
    <property type="match status" value="1"/>
</dbReference>
<evidence type="ECO:0000256" key="5">
    <source>
        <dbReference type="SAM" id="MobiDB-lite"/>
    </source>
</evidence>
<name>A0A7S3BPL8_9VIRI</name>
<evidence type="ECO:0000256" key="3">
    <source>
        <dbReference type="ARBA" id="ARBA00075768"/>
    </source>
</evidence>
<dbReference type="CDD" id="cd01668">
    <property type="entry name" value="TGS_RSH"/>
    <property type="match status" value="1"/>
</dbReference>
<dbReference type="PROSITE" id="PS51671">
    <property type="entry name" value="ACT"/>
    <property type="match status" value="1"/>
</dbReference>
<dbReference type="EMBL" id="HBHY01012322">
    <property type="protein sequence ID" value="CAE0140558.1"/>
    <property type="molecule type" value="Transcribed_RNA"/>
</dbReference>
<dbReference type="SUPFAM" id="SSF81271">
    <property type="entry name" value="TGS-like"/>
    <property type="match status" value="1"/>
</dbReference>
<dbReference type="CDD" id="cd05399">
    <property type="entry name" value="NT_Rel-Spo_like"/>
    <property type="match status" value="1"/>
</dbReference>
<comment type="similarity">
    <text evidence="1">Belongs to the RelA/SpoT family.</text>
</comment>
<dbReference type="InterPro" id="IPR012676">
    <property type="entry name" value="TGS-like"/>
</dbReference>
<evidence type="ECO:0000259" key="7">
    <source>
        <dbReference type="PROSITE" id="PS51880"/>
    </source>
</evidence>
<protein>
    <recommendedName>
        <fullName evidence="2">Putative GTP diphosphokinase RSH1, chloroplastic</fullName>
    </recommendedName>
    <alternativeName>
        <fullName evidence="3">RelA/SpoT homolog 1</fullName>
    </alternativeName>
    <alternativeName>
        <fullName evidence="4">ppGpp synthetase RSH1</fullName>
    </alternativeName>
</protein>
<dbReference type="InterPro" id="IPR002912">
    <property type="entry name" value="ACT_dom"/>
</dbReference>
<dbReference type="Pfam" id="PF02824">
    <property type="entry name" value="TGS"/>
    <property type="match status" value="1"/>
</dbReference>
<gene>
    <name evidence="8" type="ORF">PSIN1315_LOCUS7918</name>
</gene>
<dbReference type="InterPro" id="IPR045865">
    <property type="entry name" value="ACT-like_dom_sf"/>
</dbReference>
<dbReference type="Gene3D" id="3.30.70.260">
    <property type="match status" value="1"/>
</dbReference>
<evidence type="ECO:0000256" key="2">
    <source>
        <dbReference type="ARBA" id="ARBA00070102"/>
    </source>
</evidence>
<evidence type="ECO:0000259" key="6">
    <source>
        <dbReference type="PROSITE" id="PS51671"/>
    </source>
</evidence>
<dbReference type="InterPro" id="IPR033655">
    <property type="entry name" value="TGS_RelA/SpoT"/>
</dbReference>
<sequence>MVGPPLPLAPEGKVKLGVSTTRTCATLRTSRMAASSVAWSSGSSEHMASSTRLPLPPPSELLSAALPAALTVDSARSKTSKTDAWSRMMAGRPAIILDQASVFDVFERALSTVSAAGSAALNSSEGGGSGSLVLDAMCSDEPLDQATLDAAMREVRNVAQVRVVLTPNFTLPSGANGSGGPTMQEMERAKQTERQICYHTLGLIHSMWPPVPGTVKDYIAMSKPNGYQSLHTTVLPRTIGVGAEGKSETLDVMAQAAATRYSPGGDGTRRDDLFPLEIQIRTQAMHALAEYGICSEARLYSSGGLRAGLGAGSGPRRSTNGGDGASGPVVLTACDLERRTSWLDSLGDWQREFIDSMSARDFVSTVQEDLLGRRVFVFTPKGDIKNLPKDATVLDYAYHIHTEVGNTMMYAKVNSAIVSPDHILQNADVVDIVCHSHVTPRIVQTHTRWLQNCHTRSARHKLSEFLREQAKQGNVAMPGAEGGVSTQEEEAVDERAQELEYPTVSTAEPIADLTTAAAEAAAVQAKDFDAAVRAALASKLEAAAQSAPLPAEAAAGAAVSAAAAREPTAAAPSVDDPSLIDTAISDIMSKQEGTTGSSAWIACETEDRNGLLSEISTAITKRELNIISYSGRQLDTRGGGIMIFEVSGEAGDDNELSGLGNAISAVQGVRTWRAGCAWGQGASTSGGREEDDAGSPRRV</sequence>
<dbReference type="Gene3D" id="3.10.20.30">
    <property type="match status" value="1"/>
</dbReference>
<dbReference type="PANTHER" id="PTHR43061">
    <property type="entry name" value="GTP DIPHOSPHOKINASE RSH1, CHLOROPLASTIC-RELATED"/>
    <property type="match status" value="1"/>
</dbReference>
<feature type="region of interest" description="Disordered" evidence="5">
    <location>
        <begin position="679"/>
        <end position="699"/>
    </location>
</feature>
<dbReference type="InterPro" id="IPR007685">
    <property type="entry name" value="RelA_SpoT"/>
</dbReference>
<feature type="region of interest" description="Disordered" evidence="5">
    <location>
        <begin position="476"/>
        <end position="500"/>
    </location>
</feature>
<feature type="domain" description="ACT" evidence="6">
    <location>
        <begin position="600"/>
        <end position="678"/>
    </location>
</feature>
<proteinExistence type="inferred from homology"/>
<dbReference type="InterPro" id="IPR012675">
    <property type="entry name" value="Beta-grasp_dom_sf"/>
</dbReference>
<dbReference type="InterPro" id="IPR004095">
    <property type="entry name" value="TGS"/>
</dbReference>
<reference evidence="8" key="1">
    <citation type="submission" date="2021-01" db="EMBL/GenBank/DDBJ databases">
        <authorList>
            <person name="Corre E."/>
            <person name="Pelletier E."/>
            <person name="Niang G."/>
            <person name="Scheremetjew M."/>
            <person name="Finn R."/>
            <person name="Kale V."/>
            <person name="Holt S."/>
            <person name="Cochrane G."/>
            <person name="Meng A."/>
            <person name="Brown T."/>
            <person name="Cohen L."/>
        </authorList>
    </citation>
    <scope>NUCLEOTIDE SEQUENCE</scope>
    <source>
        <strain evidence="8">RCC927</strain>
    </source>
</reference>
<dbReference type="AlphaFoldDB" id="A0A7S3BPL8"/>
<dbReference type="SMART" id="SM00954">
    <property type="entry name" value="RelA_SpoT"/>
    <property type="match status" value="1"/>
</dbReference>
<feature type="domain" description="TGS" evidence="7">
    <location>
        <begin position="373"/>
        <end position="434"/>
    </location>
</feature>
<dbReference type="SUPFAM" id="SSF55021">
    <property type="entry name" value="ACT-like"/>
    <property type="match status" value="1"/>
</dbReference>
<dbReference type="PANTHER" id="PTHR43061:SF1">
    <property type="entry name" value="GTP DIPHOSPHOKINASE RSH1, CHLOROPLASTIC-RELATED"/>
    <property type="match status" value="1"/>
</dbReference>